<dbReference type="AlphaFoldDB" id="A0A4Q2EJ11"/>
<comment type="subcellular location">
    <subcellularLocation>
        <location evidence="7">Cytoplasm</location>
    </subcellularLocation>
</comment>
<accession>A0A4Q2EJ11</accession>
<keyword evidence="2 7" id="KW-0808">Transferase</keyword>
<dbReference type="Pfam" id="PF01202">
    <property type="entry name" value="SKI"/>
    <property type="match status" value="1"/>
</dbReference>
<comment type="pathway">
    <text evidence="7">Metabolic intermediate biosynthesis; chorismate biosynthesis; chorismate from D-erythrose 4-phosphate and phosphoenolpyruvate: step 5/7.</text>
</comment>
<dbReference type="PANTHER" id="PTHR21087:SF16">
    <property type="entry name" value="SHIKIMATE KINASE 1, CHLOROPLASTIC"/>
    <property type="match status" value="1"/>
</dbReference>
<comment type="caution">
    <text evidence="8">The sequence shown here is derived from an EMBL/GenBank/DDBJ whole genome shotgun (WGS) entry which is preliminary data.</text>
</comment>
<dbReference type="PANTHER" id="PTHR21087">
    <property type="entry name" value="SHIKIMATE KINASE"/>
    <property type="match status" value="1"/>
</dbReference>
<comment type="similarity">
    <text evidence="7">Belongs to the shikimate kinase family.</text>
</comment>
<dbReference type="EMBL" id="PPCV01000001">
    <property type="protein sequence ID" value="RXW33521.1"/>
    <property type="molecule type" value="Genomic_DNA"/>
</dbReference>
<dbReference type="GO" id="GO:0005829">
    <property type="term" value="C:cytosol"/>
    <property type="evidence" value="ECO:0007669"/>
    <property type="project" value="TreeGrafter"/>
</dbReference>
<protein>
    <recommendedName>
        <fullName evidence="7">Shikimate kinase</fullName>
        <shortName evidence="7">SK</shortName>
        <ecNumber evidence="7">2.7.1.71</ecNumber>
    </recommendedName>
</protein>
<keyword evidence="4 7" id="KW-0418">Kinase</keyword>
<keyword evidence="5 7" id="KW-0067">ATP-binding</keyword>
<dbReference type="InterPro" id="IPR027417">
    <property type="entry name" value="P-loop_NTPase"/>
</dbReference>
<comment type="catalytic activity">
    <reaction evidence="7">
        <text>shikimate + ATP = 3-phosphoshikimate + ADP + H(+)</text>
        <dbReference type="Rhea" id="RHEA:13121"/>
        <dbReference type="ChEBI" id="CHEBI:15378"/>
        <dbReference type="ChEBI" id="CHEBI:30616"/>
        <dbReference type="ChEBI" id="CHEBI:36208"/>
        <dbReference type="ChEBI" id="CHEBI:145989"/>
        <dbReference type="ChEBI" id="CHEBI:456216"/>
        <dbReference type="EC" id="2.7.1.71"/>
    </reaction>
</comment>
<comment type="function">
    <text evidence="7">Catalyzes the specific phosphorylation of the 3-hydroxyl group of shikimic acid using ATP as a cosubstrate.</text>
</comment>
<feature type="binding site" evidence="7">
    <location>
        <position position="15"/>
    </location>
    <ligand>
        <name>Mg(2+)</name>
        <dbReference type="ChEBI" id="CHEBI:18420"/>
    </ligand>
</feature>
<dbReference type="GO" id="GO:0008652">
    <property type="term" value="P:amino acid biosynthetic process"/>
    <property type="evidence" value="ECO:0007669"/>
    <property type="project" value="UniProtKB-KW"/>
</dbReference>
<evidence type="ECO:0000256" key="4">
    <source>
        <dbReference type="ARBA" id="ARBA00022777"/>
    </source>
</evidence>
<evidence type="ECO:0000256" key="6">
    <source>
        <dbReference type="ARBA" id="ARBA00023141"/>
    </source>
</evidence>
<dbReference type="InterPro" id="IPR031322">
    <property type="entry name" value="Shikimate/glucono_kinase"/>
</dbReference>
<reference evidence="8 9" key="1">
    <citation type="submission" date="2018-01" db="EMBL/GenBank/DDBJ databases">
        <title>Lactibacter flavus gen. nov., sp. nov., a novel bacterium of the family Propionibacteriaceae isolated from raw milk and dairy products.</title>
        <authorList>
            <person name="Wenning M."/>
            <person name="Breitenwieser F."/>
            <person name="Huptas C."/>
            <person name="von Neubeck M."/>
            <person name="Busse H.-J."/>
            <person name="Scherer S."/>
        </authorList>
    </citation>
    <scope>NUCLEOTIDE SEQUENCE [LARGE SCALE GENOMIC DNA]</scope>
    <source>
        <strain evidence="8 9">VG341</strain>
    </source>
</reference>
<evidence type="ECO:0000313" key="8">
    <source>
        <dbReference type="EMBL" id="RXW33521.1"/>
    </source>
</evidence>
<dbReference type="EC" id="2.7.1.71" evidence="7"/>
<feature type="binding site" evidence="7">
    <location>
        <position position="134"/>
    </location>
    <ligand>
        <name>substrate</name>
    </ligand>
</feature>
<keyword evidence="1 7" id="KW-0028">Amino-acid biosynthesis</keyword>
<dbReference type="UniPathway" id="UPA00053">
    <property type="reaction ID" value="UER00088"/>
</dbReference>
<evidence type="ECO:0000256" key="5">
    <source>
        <dbReference type="ARBA" id="ARBA00022840"/>
    </source>
</evidence>
<name>A0A4Q2EJ11_9ACTN</name>
<sequence>MSAIALIGAPGSGKSTLGPLLAQRLDVPFVDVDAVIEEREGRSIRDIFADDGEDAFRALEATVTLELLTGSGVVSLGGGAPLTPQIAEALDGVPTVWLQVDAHHAVTRIGLDQGRPLLAGGGIRGTLIALLKARTPVYASLATVSVDTNGREPDALVDVIVAALEEA</sequence>
<dbReference type="GO" id="GO:0000287">
    <property type="term" value="F:magnesium ion binding"/>
    <property type="evidence" value="ECO:0007669"/>
    <property type="project" value="UniProtKB-UniRule"/>
</dbReference>
<dbReference type="Gene3D" id="3.40.50.300">
    <property type="entry name" value="P-loop containing nucleotide triphosphate hydrolases"/>
    <property type="match status" value="1"/>
</dbReference>
<evidence type="ECO:0000256" key="2">
    <source>
        <dbReference type="ARBA" id="ARBA00022679"/>
    </source>
</evidence>
<keyword evidence="7" id="KW-0479">Metal-binding</keyword>
<keyword evidence="7" id="KW-0963">Cytoplasm</keyword>
<evidence type="ECO:0000256" key="7">
    <source>
        <dbReference type="HAMAP-Rule" id="MF_00109"/>
    </source>
</evidence>
<feature type="binding site" evidence="7">
    <location>
        <position position="115"/>
    </location>
    <ligand>
        <name>ATP</name>
        <dbReference type="ChEBI" id="CHEBI:30616"/>
    </ligand>
</feature>
<keyword evidence="6 7" id="KW-0057">Aromatic amino acid biosynthesis</keyword>
<dbReference type="GO" id="GO:0009423">
    <property type="term" value="P:chorismate biosynthetic process"/>
    <property type="evidence" value="ECO:0007669"/>
    <property type="project" value="UniProtKB-UniRule"/>
</dbReference>
<dbReference type="PRINTS" id="PR01100">
    <property type="entry name" value="SHIKIMTKNASE"/>
</dbReference>
<gene>
    <name evidence="7" type="primary">aroK</name>
    <name evidence="8" type="ORF">C1706_01845</name>
</gene>
<comment type="subunit">
    <text evidence="7">Monomer.</text>
</comment>
<dbReference type="OrthoDB" id="9800332at2"/>
<dbReference type="Proteomes" id="UP000290624">
    <property type="component" value="Unassembled WGS sequence"/>
</dbReference>
<dbReference type="GO" id="GO:0005524">
    <property type="term" value="F:ATP binding"/>
    <property type="evidence" value="ECO:0007669"/>
    <property type="project" value="UniProtKB-UniRule"/>
</dbReference>
<feature type="binding site" evidence="7">
    <location>
        <position position="78"/>
    </location>
    <ligand>
        <name>substrate</name>
    </ligand>
</feature>
<dbReference type="SUPFAM" id="SSF52540">
    <property type="entry name" value="P-loop containing nucleoside triphosphate hydrolases"/>
    <property type="match status" value="1"/>
</dbReference>
<feature type="binding site" evidence="7">
    <location>
        <position position="151"/>
    </location>
    <ligand>
        <name>ATP</name>
        <dbReference type="ChEBI" id="CHEBI:30616"/>
    </ligand>
</feature>
<evidence type="ECO:0000313" key="9">
    <source>
        <dbReference type="Proteomes" id="UP000290624"/>
    </source>
</evidence>
<dbReference type="CDD" id="cd00464">
    <property type="entry name" value="SK"/>
    <property type="match status" value="1"/>
</dbReference>
<evidence type="ECO:0000256" key="1">
    <source>
        <dbReference type="ARBA" id="ARBA00022605"/>
    </source>
</evidence>
<feature type="binding site" evidence="7">
    <location>
        <position position="33"/>
    </location>
    <ligand>
        <name>substrate</name>
    </ligand>
</feature>
<feature type="binding site" evidence="7">
    <location>
        <begin position="11"/>
        <end position="16"/>
    </location>
    <ligand>
        <name>ATP</name>
        <dbReference type="ChEBI" id="CHEBI:30616"/>
    </ligand>
</feature>
<evidence type="ECO:0000256" key="3">
    <source>
        <dbReference type="ARBA" id="ARBA00022741"/>
    </source>
</evidence>
<dbReference type="HAMAP" id="MF_00109">
    <property type="entry name" value="Shikimate_kinase"/>
    <property type="match status" value="1"/>
</dbReference>
<proteinExistence type="inferred from homology"/>
<keyword evidence="3 7" id="KW-0547">Nucleotide-binding</keyword>
<comment type="cofactor">
    <cofactor evidence="7">
        <name>Mg(2+)</name>
        <dbReference type="ChEBI" id="CHEBI:18420"/>
    </cofactor>
    <text evidence="7">Binds 1 Mg(2+) ion per subunit.</text>
</comment>
<organism evidence="8 9">
    <name type="scientific">Propioniciclava flava</name>
    <dbReference type="NCBI Taxonomy" id="2072026"/>
    <lineage>
        <taxon>Bacteria</taxon>
        <taxon>Bacillati</taxon>
        <taxon>Actinomycetota</taxon>
        <taxon>Actinomycetes</taxon>
        <taxon>Propionibacteriales</taxon>
        <taxon>Propionibacteriaceae</taxon>
        <taxon>Propioniciclava</taxon>
    </lineage>
</organism>
<dbReference type="GO" id="GO:0004765">
    <property type="term" value="F:shikimate kinase activity"/>
    <property type="evidence" value="ECO:0007669"/>
    <property type="project" value="UniProtKB-UniRule"/>
</dbReference>
<feature type="binding site" evidence="7">
    <location>
        <position position="57"/>
    </location>
    <ligand>
        <name>substrate</name>
    </ligand>
</feature>
<keyword evidence="7" id="KW-0460">Magnesium</keyword>
<dbReference type="GO" id="GO:0009073">
    <property type="term" value="P:aromatic amino acid family biosynthetic process"/>
    <property type="evidence" value="ECO:0007669"/>
    <property type="project" value="UniProtKB-KW"/>
</dbReference>
<dbReference type="InterPro" id="IPR000623">
    <property type="entry name" value="Shikimate_kinase/TSH1"/>
</dbReference>
<keyword evidence="9" id="KW-1185">Reference proteome</keyword>
<dbReference type="RefSeq" id="WP_129457487.1">
    <property type="nucleotide sequence ID" value="NZ_PPCV01000001.1"/>
</dbReference>